<gene>
    <name evidence="2" type="ORF">CPA57_01825</name>
</gene>
<organism evidence="2 3">
    <name type="scientific">Bombella favorum</name>
    <dbReference type="NCBI Taxonomy" id="2039164"/>
    <lineage>
        <taxon>Bacteria</taxon>
        <taxon>Pseudomonadati</taxon>
        <taxon>Pseudomonadota</taxon>
        <taxon>Alphaproteobacteria</taxon>
        <taxon>Acetobacterales</taxon>
        <taxon>Acetobacteraceae</taxon>
        <taxon>Bombella</taxon>
    </lineage>
</organism>
<keyword evidence="1" id="KW-0472">Membrane</keyword>
<accession>A0ABR5ZL17</accession>
<evidence type="ECO:0000256" key="1">
    <source>
        <dbReference type="SAM" id="Phobius"/>
    </source>
</evidence>
<evidence type="ECO:0000313" key="3">
    <source>
        <dbReference type="Proteomes" id="UP001516390"/>
    </source>
</evidence>
<dbReference type="EMBL" id="NWUS01000001">
    <property type="protein sequence ID" value="MBA5725017.1"/>
    <property type="molecule type" value="Genomic_DNA"/>
</dbReference>
<sequence>MGQLAGEAAFPEGGKVGALIGGVAIIISIITTIVVFIVFYYVRLLGGPHFLCKGVSNVSIGKKVDGFNNIFRAIVVVGIFNRASC</sequence>
<keyword evidence="1" id="KW-1133">Transmembrane helix</keyword>
<name>A0ABR5ZL17_9PROT</name>
<evidence type="ECO:0000313" key="2">
    <source>
        <dbReference type="EMBL" id="MBA5725017.1"/>
    </source>
</evidence>
<dbReference type="Proteomes" id="UP001516390">
    <property type="component" value="Unassembled WGS sequence"/>
</dbReference>
<comment type="caution">
    <text evidence="2">The sequence shown here is derived from an EMBL/GenBank/DDBJ whole genome shotgun (WGS) entry which is preliminary data.</text>
</comment>
<reference evidence="2 3" key="1">
    <citation type="submission" date="2017-09" db="EMBL/GenBank/DDBJ databases">
        <authorList>
            <person name="Jakob F."/>
        </authorList>
    </citation>
    <scope>NUCLEOTIDE SEQUENCE [LARGE SCALE GENOMIC DNA]</scope>
    <source>
        <strain evidence="2 3">TMW 2.1880</strain>
    </source>
</reference>
<keyword evidence="3" id="KW-1185">Reference proteome</keyword>
<proteinExistence type="predicted"/>
<keyword evidence="1" id="KW-0812">Transmembrane</keyword>
<protein>
    <submittedName>
        <fullName evidence="2">Uncharacterized protein</fullName>
    </submittedName>
</protein>
<feature type="transmembrane region" description="Helical" evidence="1">
    <location>
        <begin position="20"/>
        <end position="42"/>
    </location>
</feature>